<accession>A0AAW0R0Q2</accession>
<feature type="compositionally biased region" description="Basic residues" evidence="1">
    <location>
        <begin position="79"/>
        <end position="95"/>
    </location>
</feature>
<reference evidence="2 3" key="1">
    <citation type="submission" date="2023-01" db="EMBL/GenBank/DDBJ databases">
        <title>Analysis of 21 Apiospora genomes using comparative genomics revels a genus with tremendous synthesis potential of carbohydrate active enzymes and secondary metabolites.</title>
        <authorList>
            <person name="Sorensen T."/>
        </authorList>
    </citation>
    <scope>NUCLEOTIDE SEQUENCE [LARGE SCALE GENOMIC DNA]</scope>
    <source>
        <strain evidence="2 3">CBS 117206</strain>
    </source>
</reference>
<dbReference type="EMBL" id="JAQQWP010000004">
    <property type="protein sequence ID" value="KAK8120798.1"/>
    <property type="molecule type" value="Genomic_DNA"/>
</dbReference>
<feature type="compositionally biased region" description="Low complexity" evidence="1">
    <location>
        <begin position="118"/>
        <end position="130"/>
    </location>
</feature>
<feature type="compositionally biased region" description="Low complexity" evidence="1">
    <location>
        <begin position="283"/>
        <end position="298"/>
    </location>
</feature>
<feature type="region of interest" description="Disordered" evidence="1">
    <location>
        <begin position="216"/>
        <end position="304"/>
    </location>
</feature>
<dbReference type="AlphaFoldDB" id="A0AAW0R0Q2"/>
<sequence>MLGPTDHTSRSMIGPKTRSFLEWVAGGRPSSRTGRSRHHSISSAGGEDNGVEHRRNRHHHHRRSSGGVHKHSSSEGRRHSGHKAHSSSSSRHPHKSSSSAHHERSKSGGSGSNRGDRPGYYTSYSSTPSSAPRDAGTYHSPAPSSSSYSVTPLTPHGSGFISPSTAPSTIPEENEHEGSSSGFNDDVGRRASTVVPWESVSLASFTPTRLEAYTAAAANYKEPPPPDNNNVASSTGEARPRGRDSIHPSSYDSSSVPPPKYKHGSDVPWEDSVYHTGNGTKASSSYKPSSSKSRQSRPTYTSHDYVYGQQHDPVAACAGDVMKPTYTMNNAYATMPGHGNDSGYVNNSYSYDDGGGDVVGQRDNATYECEEEGERRRVRSTHERKVKRASKSAD</sequence>
<keyword evidence="3" id="KW-1185">Reference proteome</keyword>
<evidence type="ECO:0000256" key="1">
    <source>
        <dbReference type="SAM" id="MobiDB-lite"/>
    </source>
</evidence>
<feature type="compositionally biased region" description="Basic residues" evidence="1">
    <location>
        <begin position="376"/>
        <end position="394"/>
    </location>
</feature>
<name>A0AAW0R0Q2_9PEZI</name>
<evidence type="ECO:0000313" key="3">
    <source>
        <dbReference type="Proteomes" id="UP001392437"/>
    </source>
</evidence>
<evidence type="ECO:0000313" key="2">
    <source>
        <dbReference type="EMBL" id="KAK8120798.1"/>
    </source>
</evidence>
<dbReference type="Proteomes" id="UP001392437">
    <property type="component" value="Unassembled WGS sequence"/>
</dbReference>
<comment type="caution">
    <text evidence="2">The sequence shown here is derived from an EMBL/GenBank/DDBJ whole genome shotgun (WGS) entry which is preliminary data.</text>
</comment>
<gene>
    <name evidence="2" type="ORF">PG999_004918</name>
</gene>
<feature type="region of interest" description="Disordered" evidence="1">
    <location>
        <begin position="1"/>
        <end position="188"/>
    </location>
</feature>
<protein>
    <submittedName>
        <fullName evidence="2">Uncharacterized protein</fullName>
    </submittedName>
</protein>
<feature type="compositionally biased region" description="Low complexity" evidence="1">
    <location>
        <begin position="140"/>
        <end position="149"/>
    </location>
</feature>
<feature type="compositionally biased region" description="Basic residues" evidence="1">
    <location>
        <begin position="54"/>
        <end position="71"/>
    </location>
</feature>
<feature type="region of interest" description="Disordered" evidence="1">
    <location>
        <begin position="367"/>
        <end position="394"/>
    </location>
</feature>
<organism evidence="2 3">
    <name type="scientific">Apiospora kogelbergensis</name>
    <dbReference type="NCBI Taxonomy" id="1337665"/>
    <lineage>
        <taxon>Eukaryota</taxon>
        <taxon>Fungi</taxon>
        <taxon>Dikarya</taxon>
        <taxon>Ascomycota</taxon>
        <taxon>Pezizomycotina</taxon>
        <taxon>Sordariomycetes</taxon>
        <taxon>Xylariomycetidae</taxon>
        <taxon>Amphisphaeriales</taxon>
        <taxon>Apiosporaceae</taxon>
        <taxon>Apiospora</taxon>
    </lineage>
</organism>
<proteinExistence type="predicted"/>